<dbReference type="Gene3D" id="3.80.10.10">
    <property type="entry name" value="Ribonuclease Inhibitor"/>
    <property type="match status" value="1"/>
</dbReference>
<organism evidence="2 3">
    <name type="scientific">Glonium stellatum</name>
    <dbReference type="NCBI Taxonomy" id="574774"/>
    <lineage>
        <taxon>Eukaryota</taxon>
        <taxon>Fungi</taxon>
        <taxon>Dikarya</taxon>
        <taxon>Ascomycota</taxon>
        <taxon>Pezizomycotina</taxon>
        <taxon>Dothideomycetes</taxon>
        <taxon>Pleosporomycetidae</taxon>
        <taxon>Gloniales</taxon>
        <taxon>Gloniaceae</taxon>
        <taxon>Glonium</taxon>
    </lineage>
</organism>
<dbReference type="AlphaFoldDB" id="A0A8E2EQ03"/>
<reference evidence="2 3" key="1">
    <citation type="journal article" date="2016" name="Nat. Commun.">
        <title>Ectomycorrhizal ecology is imprinted in the genome of the dominant symbiotic fungus Cenococcum geophilum.</title>
        <authorList>
            <consortium name="DOE Joint Genome Institute"/>
            <person name="Peter M."/>
            <person name="Kohler A."/>
            <person name="Ohm R.A."/>
            <person name="Kuo A."/>
            <person name="Krutzmann J."/>
            <person name="Morin E."/>
            <person name="Arend M."/>
            <person name="Barry K.W."/>
            <person name="Binder M."/>
            <person name="Choi C."/>
            <person name="Clum A."/>
            <person name="Copeland A."/>
            <person name="Grisel N."/>
            <person name="Haridas S."/>
            <person name="Kipfer T."/>
            <person name="LaButti K."/>
            <person name="Lindquist E."/>
            <person name="Lipzen A."/>
            <person name="Maire R."/>
            <person name="Meier B."/>
            <person name="Mihaltcheva S."/>
            <person name="Molinier V."/>
            <person name="Murat C."/>
            <person name="Poggeler S."/>
            <person name="Quandt C.A."/>
            <person name="Sperisen C."/>
            <person name="Tritt A."/>
            <person name="Tisserant E."/>
            <person name="Crous P.W."/>
            <person name="Henrissat B."/>
            <person name="Nehls U."/>
            <person name="Egli S."/>
            <person name="Spatafora J.W."/>
            <person name="Grigoriev I.V."/>
            <person name="Martin F.M."/>
        </authorList>
    </citation>
    <scope>NUCLEOTIDE SEQUENCE [LARGE SCALE GENOMIC DNA]</scope>
    <source>
        <strain evidence="2 3">CBS 207.34</strain>
    </source>
</reference>
<feature type="chain" id="PRO_5034814634" description="F-box domain-containing protein" evidence="1">
    <location>
        <begin position="18"/>
        <end position="493"/>
    </location>
</feature>
<sequence>MSVSFPLLSLADELVLAIIQECTDDLESLRCLARTCHHLQLLTEPFLYRSIFLRTGKQALQLAQSIGTHPERVFAIQCVDMRCSHRRGDGIKTLIPLLKDFKNLREWTIESPFCNYGYWRETAAATWVEDDMEEFYTILKLASPLNTITAQPKVLPLLKSFTLHSHGISDRYYNLGRLGVLFLHPSLRNIHLSCAEIGDGLDFLRAYPASTPLTSLVLDECDISTAGLSHILSVPRGLKQLTISESAHHSDHDNKFQQIGEQPIEIFAALEPQKHSLQFLKHTCRASIEGVDEGSSRPICFADTAGLFNFEALTNIEVSINSVFKRALEAHLGPRDLKSIRLVDVSGSILDNPETAIDTHALMRYRHLQDFDLIHSTREEELLVAEMWGHGRLEKVHKFTRLLQACNINLQVYIEMHGTLFPPYLYGETVPKPSLAFPSDWCNPRSNIEDGGGNDGKISKGDVDNLMERTQQIIEEYNGRVEADRSSFSLTFS</sequence>
<dbReference type="InterPro" id="IPR032675">
    <property type="entry name" value="LRR_dom_sf"/>
</dbReference>
<feature type="signal peptide" evidence="1">
    <location>
        <begin position="1"/>
        <end position="17"/>
    </location>
</feature>
<keyword evidence="3" id="KW-1185">Reference proteome</keyword>
<accession>A0A8E2EQ03</accession>
<dbReference type="SUPFAM" id="SSF52047">
    <property type="entry name" value="RNI-like"/>
    <property type="match status" value="1"/>
</dbReference>
<dbReference type="OrthoDB" id="2522477at2759"/>
<dbReference type="Proteomes" id="UP000250140">
    <property type="component" value="Unassembled WGS sequence"/>
</dbReference>
<evidence type="ECO:0000256" key="1">
    <source>
        <dbReference type="SAM" id="SignalP"/>
    </source>
</evidence>
<dbReference type="EMBL" id="KV750981">
    <property type="protein sequence ID" value="OCL02248.1"/>
    <property type="molecule type" value="Genomic_DNA"/>
</dbReference>
<protein>
    <recommendedName>
        <fullName evidence="4">F-box domain-containing protein</fullName>
    </recommendedName>
</protein>
<evidence type="ECO:0000313" key="2">
    <source>
        <dbReference type="EMBL" id="OCL02248.1"/>
    </source>
</evidence>
<gene>
    <name evidence="2" type="ORF">AOQ84DRAFT_393100</name>
</gene>
<evidence type="ECO:0008006" key="4">
    <source>
        <dbReference type="Google" id="ProtNLM"/>
    </source>
</evidence>
<name>A0A8E2EQ03_9PEZI</name>
<keyword evidence="1" id="KW-0732">Signal</keyword>
<proteinExistence type="predicted"/>
<evidence type="ECO:0000313" key="3">
    <source>
        <dbReference type="Proteomes" id="UP000250140"/>
    </source>
</evidence>